<proteinExistence type="predicted"/>
<dbReference type="Proteomes" id="UP000095281">
    <property type="component" value="Unplaced"/>
</dbReference>
<dbReference type="AlphaFoldDB" id="A0A1I8BDH4"/>
<accession>A0A1I8BDH4</accession>
<name>A0A1I8BDH4_MELHA</name>
<evidence type="ECO:0000313" key="1">
    <source>
        <dbReference type="Proteomes" id="UP000095281"/>
    </source>
</evidence>
<protein>
    <submittedName>
        <fullName evidence="2">Uncharacterized protein</fullName>
    </submittedName>
</protein>
<sequence length="136" mass="16043">MNKKQHNNCNPYNCFYCNKNNFNQNKTTNNCNKLTNNFPVDPIRDFAQRLLDTQYLFSDVQKKEEKNNRKYSLISNEIYDNDIEEDSSLNASGSGINSNDSSTNSLIKWNRQFQQTSPHNYFNKSNYYNNIIKTKI</sequence>
<keyword evidence="1" id="KW-1185">Reference proteome</keyword>
<organism evidence="1 2">
    <name type="scientific">Meloidogyne hapla</name>
    <name type="common">Root-knot nematode worm</name>
    <dbReference type="NCBI Taxonomy" id="6305"/>
    <lineage>
        <taxon>Eukaryota</taxon>
        <taxon>Metazoa</taxon>
        <taxon>Ecdysozoa</taxon>
        <taxon>Nematoda</taxon>
        <taxon>Chromadorea</taxon>
        <taxon>Rhabditida</taxon>
        <taxon>Tylenchina</taxon>
        <taxon>Tylenchomorpha</taxon>
        <taxon>Tylenchoidea</taxon>
        <taxon>Meloidogynidae</taxon>
        <taxon>Meloidogyninae</taxon>
        <taxon>Meloidogyne</taxon>
    </lineage>
</organism>
<dbReference type="WBParaSite" id="MhA1_Contig1944.frz3.gene1">
    <property type="protein sequence ID" value="MhA1_Contig1944.frz3.gene1"/>
    <property type="gene ID" value="MhA1_Contig1944.frz3.gene1"/>
</dbReference>
<reference evidence="2" key="1">
    <citation type="submission" date="2016-11" db="UniProtKB">
        <authorList>
            <consortium name="WormBaseParasite"/>
        </authorList>
    </citation>
    <scope>IDENTIFICATION</scope>
</reference>
<evidence type="ECO:0000313" key="2">
    <source>
        <dbReference type="WBParaSite" id="MhA1_Contig1944.frz3.gene1"/>
    </source>
</evidence>